<evidence type="ECO:0000256" key="4">
    <source>
        <dbReference type="ARBA" id="ARBA00022617"/>
    </source>
</evidence>
<sequence length="127" mass="14735">MENKNPLSPHIQIYSWNISSLISISHRITGVINILALTLICLWIVLLLLGEVNYEYIKFFLQSFLGKFLILCLIWSFSFQILSEIRHLFWDLGYGFELMTSKITGLIVIFGSFVLTILIYFIGKQII</sequence>
<feature type="transmembrane region" description="Helical" evidence="10">
    <location>
        <begin position="64"/>
        <end position="83"/>
    </location>
</feature>
<dbReference type="CDD" id="cd03499">
    <property type="entry name" value="SQR_TypeC_SdhC"/>
    <property type="match status" value="1"/>
</dbReference>
<evidence type="ECO:0000256" key="6">
    <source>
        <dbReference type="ARBA" id="ARBA00022723"/>
    </source>
</evidence>
<dbReference type="InterPro" id="IPR000701">
    <property type="entry name" value="SuccDH_FuR_B_TM-su"/>
</dbReference>
<dbReference type="InterPro" id="IPR014314">
    <property type="entry name" value="Succ_DH_cytb556"/>
</dbReference>
<evidence type="ECO:0000256" key="7">
    <source>
        <dbReference type="ARBA" id="ARBA00022989"/>
    </source>
</evidence>
<proteinExistence type="inferred from homology"/>
<reference evidence="11" key="1">
    <citation type="journal article" date="2011" name="Environ. Microbiol.">
        <title>Time-series analyses of Monterey Bay coastal microbial picoplankton using a 'genome proxy' microarray.</title>
        <authorList>
            <person name="Rich V.I."/>
            <person name="Pham V.D."/>
            <person name="Eppley J."/>
            <person name="Shi Y."/>
            <person name="DeLong E.F."/>
        </authorList>
    </citation>
    <scope>NUCLEOTIDE SEQUENCE</scope>
</reference>
<dbReference type="InterPro" id="IPR034804">
    <property type="entry name" value="SQR/QFR_C/D"/>
</dbReference>
<accession>E0XZ81</accession>
<name>E0XZ81_9BACT</name>
<dbReference type="Gene3D" id="1.20.1300.10">
    <property type="entry name" value="Fumarate reductase/succinate dehydrogenase, transmembrane subunit"/>
    <property type="match status" value="1"/>
</dbReference>
<evidence type="ECO:0000256" key="3">
    <source>
        <dbReference type="ARBA" id="ARBA00007244"/>
    </source>
</evidence>
<evidence type="ECO:0000256" key="8">
    <source>
        <dbReference type="ARBA" id="ARBA00023004"/>
    </source>
</evidence>
<dbReference type="Pfam" id="PF01127">
    <property type="entry name" value="Sdh_cyt"/>
    <property type="match status" value="1"/>
</dbReference>
<dbReference type="GO" id="GO:0016020">
    <property type="term" value="C:membrane"/>
    <property type="evidence" value="ECO:0007669"/>
    <property type="project" value="UniProtKB-SubCell"/>
</dbReference>
<dbReference type="GO" id="GO:0006099">
    <property type="term" value="P:tricarboxylic acid cycle"/>
    <property type="evidence" value="ECO:0007669"/>
    <property type="project" value="InterPro"/>
</dbReference>
<feature type="transmembrane region" description="Helical" evidence="10">
    <location>
        <begin position="31"/>
        <end position="52"/>
    </location>
</feature>
<evidence type="ECO:0000256" key="2">
    <source>
        <dbReference type="ARBA" id="ARBA00004370"/>
    </source>
</evidence>
<evidence type="ECO:0000313" key="11">
    <source>
        <dbReference type="EMBL" id="ADI19722.1"/>
    </source>
</evidence>
<keyword evidence="4" id="KW-0349">Heme</keyword>
<keyword evidence="5 10" id="KW-0812">Transmembrane</keyword>
<dbReference type="EMBL" id="GU474931">
    <property type="protein sequence ID" value="ADI19722.1"/>
    <property type="molecule type" value="Genomic_DNA"/>
</dbReference>
<organism evidence="11">
    <name type="scientific">uncultured bacterium EB000_36F02</name>
    <dbReference type="NCBI Taxonomy" id="710810"/>
    <lineage>
        <taxon>Bacteria</taxon>
        <taxon>environmental samples</taxon>
    </lineage>
</organism>
<keyword evidence="7 10" id="KW-1133">Transmembrane helix</keyword>
<evidence type="ECO:0008006" key="12">
    <source>
        <dbReference type="Google" id="ProtNLM"/>
    </source>
</evidence>
<evidence type="ECO:0000256" key="9">
    <source>
        <dbReference type="ARBA" id="ARBA00023136"/>
    </source>
</evidence>
<comment type="similarity">
    <text evidence="3">Belongs to the cytochrome b560 family.</text>
</comment>
<dbReference type="GO" id="GO:0046872">
    <property type="term" value="F:metal ion binding"/>
    <property type="evidence" value="ECO:0007669"/>
    <property type="project" value="UniProtKB-KW"/>
</dbReference>
<dbReference type="AlphaFoldDB" id="E0XZ81"/>
<evidence type="ECO:0000256" key="1">
    <source>
        <dbReference type="ARBA" id="ARBA00001971"/>
    </source>
</evidence>
<comment type="cofactor">
    <cofactor evidence="1">
        <name>heme</name>
        <dbReference type="ChEBI" id="CHEBI:30413"/>
    </cofactor>
</comment>
<dbReference type="PANTHER" id="PTHR10978">
    <property type="entry name" value="SUCCINATE DEHYDROGENASE CYTOCHROME B560 SUBUNIT"/>
    <property type="match status" value="1"/>
</dbReference>
<comment type="subcellular location">
    <subcellularLocation>
        <location evidence="2">Membrane</location>
    </subcellularLocation>
</comment>
<keyword evidence="6" id="KW-0479">Metal-binding</keyword>
<protein>
    <recommendedName>
        <fullName evidence="12">Succinate dehydrogenase cytochrome b556 subunit</fullName>
    </recommendedName>
</protein>
<dbReference type="PANTHER" id="PTHR10978:SF5">
    <property type="entry name" value="SUCCINATE DEHYDROGENASE CYTOCHROME B560 SUBUNIT, MITOCHONDRIAL"/>
    <property type="match status" value="1"/>
</dbReference>
<keyword evidence="9 10" id="KW-0472">Membrane</keyword>
<evidence type="ECO:0000256" key="10">
    <source>
        <dbReference type="SAM" id="Phobius"/>
    </source>
</evidence>
<dbReference type="SUPFAM" id="SSF81343">
    <property type="entry name" value="Fumarate reductase respiratory complex transmembrane subunits"/>
    <property type="match status" value="1"/>
</dbReference>
<dbReference type="GO" id="GO:0009055">
    <property type="term" value="F:electron transfer activity"/>
    <property type="evidence" value="ECO:0007669"/>
    <property type="project" value="InterPro"/>
</dbReference>
<evidence type="ECO:0000256" key="5">
    <source>
        <dbReference type="ARBA" id="ARBA00022692"/>
    </source>
</evidence>
<dbReference type="PIRSF" id="PIRSF000178">
    <property type="entry name" value="SDH_cyt_b560"/>
    <property type="match status" value="1"/>
</dbReference>
<feature type="transmembrane region" description="Helical" evidence="10">
    <location>
        <begin position="103"/>
        <end position="123"/>
    </location>
</feature>
<dbReference type="NCBIfam" id="TIGR02970">
    <property type="entry name" value="succ_dehyd_cytB"/>
    <property type="match status" value="1"/>
</dbReference>
<keyword evidence="8" id="KW-0408">Iron</keyword>